<sequence length="643" mass="72897">LSSHFVASDTDFLSFKPSTDIKDDVEFYGQSYPIIFHGSSPFHKVVNIRKIVNRMPPTIIIQCLVEKLSPENPLRSARLRFINSTTGKLQDNTQDDAIGSSSIFIGHLEFEAKGNPQEGYNFTSKWASNPWEGIFFCELRNFHGSIKSNQLHIRDLDYFQQKLTYNRKNTTSYAFHSDELNLSHLPMTLKCGDTLNQDLQLPFWARKTLKPLISWTACLNSGNSGWGCRKGNEDGIQISRFFESYLKQDGSLILLKRTQFPWEPMVFVCGPSNDKGNQHRFKAHVCLAHLFAIHSAYGDYTFGDLKTEKGSPHYKSFSTVTKQYVLEPGYYEFSLFGEYSLKTPLTWSRADDQPLTNFPKPTDFVLNFSNPIKKEHEGVYKLGNTAAGSFIFDVIILSWPQVSKPPPQTLLVMETKMAEFEVEFKDAHSVLMEYRMLQSYTINGKEASEETGFKHSLLKSGFPKVAYKAWDLQSVKVKDRSHTVTIEAMATGAPGIPGHSVFTTTYVRVLPIPMLEDVLNQDCNIDCLREKGASYSCQFDLRGYQGIKVDVAWYFGNNRLPSSFLKPYVQTEGPKITFKAIGNDSNALASLDLDPVYCQLQIFGLNKEELYKTPKESLTLKLFPDAQLKTSISQSFHPSVGDF</sequence>
<gene>
    <name evidence="1" type="ORF">Ciccas_005722</name>
</gene>
<organism evidence="1 2">
    <name type="scientific">Cichlidogyrus casuarinus</name>
    <dbReference type="NCBI Taxonomy" id="1844966"/>
    <lineage>
        <taxon>Eukaryota</taxon>
        <taxon>Metazoa</taxon>
        <taxon>Spiralia</taxon>
        <taxon>Lophotrochozoa</taxon>
        <taxon>Platyhelminthes</taxon>
        <taxon>Monogenea</taxon>
        <taxon>Monopisthocotylea</taxon>
        <taxon>Dactylogyridea</taxon>
        <taxon>Ancyrocephalidae</taxon>
        <taxon>Cichlidogyrus</taxon>
    </lineage>
</organism>
<keyword evidence="2" id="KW-1185">Reference proteome</keyword>
<protein>
    <submittedName>
        <fullName evidence="1">Uncharacterized protein</fullName>
    </submittedName>
</protein>
<dbReference type="Proteomes" id="UP001626550">
    <property type="component" value="Unassembled WGS sequence"/>
</dbReference>
<comment type="caution">
    <text evidence="1">The sequence shown here is derived from an EMBL/GenBank/DDBJ whole genome shotgun (WGS) entry which is preliminary data.</text>
</comment>
<reference evidence="1 2" key="1">
    <citation type="submission" date="2024-11" db="EMBL/GenBank/DDBJ databases">
        <title>Adaptive evolution of stress response genes in parasites aligns with host niche diversity.</title>
        <authorList>
            <person name="Hahn C."/>
            <person name="Resl P."/>
        </authorList>
    </citation>
    <scope>NUCLEOTIDE SEQUENCE [LARGE SCALE GENOMIC DNA]</scope>
    <source>
        <strain evidence="1">EGGRZ-B1_66</strain>
        <tissue evidence="1">Body</tissue>
    </source>
</reference>
<accession>A0ABD2Q7V5</accession>
<dbReference type="EMBL" id="JBJKFK010000698">
    <property type="protein sequence ID" value="KAL3315649.1"/>
    <property type="molecule type" value="Genomic_DNA"/>
</dbReference>
<dbReference type="AlphaFoldDB" id="A0ABD2Q7V5"/>
<feature type="non-terminal residue" evidence="1">
    <location>
        <position position="1"/>
    </location>
</feature>
<proteinExistence type="predicted"/>
<evidence type="ECO:0000313" key="1">
    <source>
        <dbReference type="EMBL" id="KAL3315649.1"/>
    </source>
</evidence>
<evidence type="ECO:0000313" key="2">
    <source>
        <dbReference type="Proteomes" id="UP001626550"/>
    </source>
</evidence>
<name>A0ABD2Q7V5_9PLAT</name>